<accession>A0A5B0LWL2</accession>
<protein>
    <submittedName>
        <fullName evidence="1">Uncharacterized protein</fullName>
    </submittedName>
</protein>
<comment type="caution">
    <text evidence="1">The sequence shown here is derived from an EMBL/GenBank/DDBJ whole genome shotgun (WGS) entry which is preliminary data.</text>
</comment>
<proteinExistence type="predicted"/>
<dbReference type="OrthoDB" id="17644at2759"/>
<dbReference type="EMBL" id="VSWC01000183">
    <property type="protein sequence ID" value="KAA1068845.1"/>
    <property type="molecule type" value="Genomic_DNA"/>
</dbReference>
<gene>
    <name evidence="1" type="ORF">PGT21_003586</name>
</gene>
<name>A0A5B0LWL2_PUCGR</name>
<evidence type="ECO:0000313" key="1">
    <source>
        <dbReference type="EMBL" id="KAA1068845.1"/>
    </source>
</evidence>
<reference evidence="1 2" key="1">
    <citation type="submission" date="2019-05" db="EMBL/GenBank/DDBJ databases">
        <title>Emergence of the Ug99 lineage of the wheat stem rust pathogen through somatic hybridization.</title>
        <authorList>
            <person name="Li F."/>
            <person name="Upadhyaya N.M."/>
            <person name="Sperschneider J."/>
            <person name="Matny O."/>
            <person name="Nguyen-Phuc H."/>
            <person name="Mago R."/>
            <person name="Raley C."/>
            <person name="Miller M.E."/>
            <person name="Silverstein K.A.T."/>
            <person name="Henningsen E."/>
            <person name="Hirsch C.D."/>
            <person name="Visser B."/>
            <person name="Pretorius Z.A."/>
            <person name="Steffenson B.J."/>
            <person name="Schwessinger B."/>
            <person name="Dodds P.N."/>
            <person name="Figueroa M."/>
        </authorList>
    </citation>
    <scope>NUCLEOTIDE SEQUENCE [LARGE SCALE GENOMIC DNA]</scope>
    <source>
        <strain evidence="1">21-0</strain>
    </source>
</reference>
<keyword evidence="2" id="KW-1185">Reference proteome</keyword>
<sequence length="63" mass="6798">MKKMTIEWPSNQTTHLDLAPSSSMNSDILTASSGVKDRPIVNTSPICLVDKLGIALADHSRGF</sequence>
<dbReference type="Proteomes" id="UP000324748">
    <property type="component" value="Unassembled WGS sequence"/>
</dbReference>
<evidence type="ECO:0000313" key="2">
    <source>
        <dbReference type="Proteomes" id="UP000324748"/>
    </source>
</evidence>
<dbReference type="AlphaFoldDB" id="A0A5B0LWL2"/>
<organism evidence="1 2">
    <name type="scientific">Puccinia graminis f. sp. tritici</name>
    <dbReference type="NCBI Taxonomy" id="56615"/>
    <lineage>
        <taxon>Eukaryota</taxon>
        <taxon>Fungi</taxon>
        <taxon>Dikarya</taxon>
        <taxon>Basidiomycota</taxon>
        <taxon>Pucciniomycotina</taxon>
        <taxon>Pucciniomycetes</taxon>
        <taxon>Pucciniales</taxon>
        <taxon>Pucciniaceae</taxon>
        <taxon>Puccinia</taxon>
    </lineage>
</organism>